<feature type="domain" description="YhcG PDDEXK nuclease" evidence="1">
    <location>
        <begin position="198"/>
        <end position="349"/>
    </location>
</feature>
<dbReference type="Proteomes" id="UP000297429">
    <property type="component" value="Unassembled WGS sequence"/>
</dbReference>
<dbReference type="InterPro" id="IPR041527">
    <property type="entry name" value="YhcG_N"/>
</dbReference>
<evidence type="ECO:0000259" key="2">
    <source>
        <dbReference type="Pfam" id="PF17761"/>
    </source>
</evidence>
<dbReference type="InterPro" id="IPR053148">
    <property type="entry name" value="PD-DEXK-like_domain"/>
</dbReference>
<comment type="caution">
    <text evidence="3">The sequence shown here is derived from an EMBL/GenBank/DDBJ whole genome shotgun (WGS) entry which is preliminary data.</text>
</comment>
<keyword evidence="3" id="KW-0255">Endonuclease</keyword>
<sequence length="363" mass="42199">MESIANYSESIKALKSAILSSRYKAATLVNKELLLLYFTVGKFISEKTKKEKWGAKVIDNLSNDLQAELPGLRGFSATGIKRMRFFFESWEEYFLTKPSVKGQLSIIDIEEIEFRPTLLDQIENHFFKLSFSHHVELIQATETLEEKIYYIQKTATEFWSLATLKHQLKNKSFSNSGSLPNNFLKTISNEEIRNKALQSFKDEYLLDFINIEDTDEEDERVLESGIVQNIKKFLMSLGTDFAFISNQYRLIVEDEEYFLDLLFFNRRLQCLVVFELKTGKFKPEYLGKMNFYLSALDEYVKQPHEQPSIGIILCKEKKNKIVEFSFRDFNKAMGVSTYKTSATLPKAFKGLIPDAETFKKLMD</sequence>
<evidence type="ECO:0000313" key="6">
    <source>
        <dbReference type="Proteomes" id="UP000297429"/>
    </source>
</evidence>
<keyword evidence="3" id="KW-0378">Hydrolase</keyword>
<evidence type="ECO:0000313" key="5">
    <source>
        <dbReference type="Proteomes" id="UP000273898"/>
    </source>
</evidence>
<evidence type="ECO:0000313" key="3">
    <source>
        <dbReference type="EMBL" id="RLJ77486.1"/>
    </source>
</evidence>
<reference evidence="3 5" key="1">
    <citation type="submission" date="2018-10" db="EMBL/GenBank/DDBJ databases">
        <title>Genomic Encyclopedia of Archaeal and Bacterial Type Strains, Phase II (KMG-II): from individual species to whole genera.</title>
        <authorList>
            <person name="Goeker M."/>
        </authorList>
    </citation>
    <scope>NUCLEOTIDE SEQUENCE [LARGE SCALE GENOMIC DNA]</scope>
    <source>
        <strain evidence="3 5">DSM 19624</strain>
    </source>
</reference>
<dbReference type="OrthoDB" id="9801263at2"/>
<proteinExistence type="predicted"/>
<dbReference type="InterPro" id="IPR009362">
    <property type="entry name" value="YhcG_C"/>
</dbReference>
<dbReference type="EMBL" id="SOPX01000001">
    <property type="protein sequence ID" value="TFB33300.1"/>
    <property type="molecule type" value="Genomic_DNA"/>
</dbReference>
<evidence type="ECO:0000259" key="1">
    <source>
        <dbReference type="Pfam" id="PF06250"/>
    </source>
</evidence>
<dbReference type="Pfam" id="PF17761">
    <property type="entry name" value="DUF1016_N"/>
    <property type="match status" value="1"/>
</dbReference>
<feature type="domain" description="YhcG N-terminal" evidence="2">
    <location>
        <begin position="14"/>
        <end position="174"/>
    </location>
</feature>
<dbReference type="Pfam" id="PF06250">
    <property type="entry name" value="YhcG_C"/>
    <property type="match status" value="1"/>
</dbReference>
<gene>
    <name evidence="3" type="ORF">BCL90_2574</name>
    <name evidence="4" type="ORF">E3V97_04445</name>
</gene>
<dbReference type="InterPro" id="IPR011856">
    <property type="entry name" value="tRNA_endonuc-like_dom_sf"/>
</dbReference>
<dbReference type="PANTHER" id="PTHR30547:SF0">
    <property type="entry name" value="BLR8175 PROTEIN"/>
    <property type="match status" value="1"/>
</dbReference>
<evidence type="ECO:0000313" key="4">
    <source>
        <dbReference type="EMBL" id="TFB33300.1"/>
    </source>
</evidence>
<protein>
    <submittedName>
        <fullName evidence="4">DUF1016 family protein</fullName>
    </submittedName>
    <submittedName>
        <fullName evidence="3">Putative nuclease of restriction endonuclease-like (RecB) superfamily</fullName>
    </submittedName>
</protein>
<dbReference type="RefSeq" id="WP_121284241.1">
    <property type="nucleotide sequence ID" value="NZ_RCCK01000011.1"/>
</dbReference>
<dbReference type="AlphaFoldDB" id="A0A497Y677"/>
<reference evidence="4 6" key="2">
    <citation type="submission" date="2019-03" db="EMBL/GenBank/DDBJ databases">
        <authorList>
            <person name="He R.-H."/>
        </authorList>
    </citation>
    <scope>NUCLEOTIDE SEQUENCE [LARGE SCALE GENOMIC DNA]</scope>
    <source>
        <strain evidence="4 6">DSM 19624</strain>
    </source>
</reference>
<accession>A0A497Y677</accession>
<dbReference type="PANTHER" id="PTHR30547">
    <property type="entry name" value="UNCHARACTERIZED PROTEIN YHCG-RELATED"/>
    <property type="match status" value="1"/>
</dbReference>
<keyword evidence="6" id="KW-1185">Reference proteome</keyword>
<dbReference type="Gene3D" id="3.40.1350.10">
    <property type="match status" value="1"/>
</dbReference>
<dbReference type="EMBL" id="RCCK01000011">
    <property type="protein sequence ID" value="RLJ77486.1"/>
    <property type="molecule type" value="Genomic_DNA"/>
</dbReference>
<dbReference type="GO" id="GO:0004519">
    <property type="term" value="F:endonuclease activity"/>
    <property type="evidence" value="ECO:0007669"/>
    <property type="project" value="UniProtKB-KW"/>
</dbReference>
<keyword evidence="3" id="KW-0540">Nuclease</keyword>
<organism evidence="3 5">
    <name type="scientific">Pedobacter alluvionis</name>
    <dbReference type="NCBI Taxonomy" id="475253"/>
    <lineage>
        <taxon>Bacteria</taxon>
        <taxon>Pseudomonadati</taxon>
        <taxon>Bacteroidota</taxon>
        <taxon>Sphingobacteriia</taxon>
        <taxon>Sphingobacteriales</taxon>
        <taxon>Sphingobacteriaceae</taxon>
        <taxon>Pedobacter</taxon>
    </lineage>
</organism>
<name>A0A497Y677_9SPHI</name>
<dbReference type="Proteomes" id="UP000273898">
    <property type="component" value="Unassembled WGS sequence"/>
</dbReference>
<dbReference type="GO" id="GO:0003676">
    <property type="term" value="F:nucleic acid binding"/>
    <property type="evidence" value="ECO:0007669"/>
    <property type="project" value="InterPro"/>
</dbReference>